<evidence type="ECO:0000313" key="2">
    <source>
        <dbReference type="EMBL" id="GAA0558557.1"/>
    </source>
</evidence>
<evidence type="ECO:0000256" key="1">
    <source>
        <dbReference type="SAM" id="MobiDB-lite"/>
    </source>
</evidence>
<dbReference type="EMBL" id="BAAAGS010000078">
    <property type="protein sequence ID" value="GAA0558557.1"/>
    <property type="molecule type" value="Genomic_DNA"/>
</dbReference>
<accession>A0ABP3P3D1</accession>
<proteinExistence type="predicted"/>
<feature type="region of interest" description="Disordered" evidence="1">
    <location>
        <begin position="40"/>
        <end position="63"/>
    </location>
</feature>
<organism evidence="2 3">
    <name type="scientific">Saccharopolyspora erythraea</name>
    <name type="common">Streptomyces erythraeus</name>
    <dbReference type="NCBI Taxonomy" id="1836"/>
    <lineage>
        <taxon>Bacteria</taxon>
        <taxon>Bacillati</taxon>
        <taxon>Actinomycetota</taxon>
        <taxon>Actinomycetes</taxon>
        <taxon>Pseudonocardiales</taxon>
        <taxon>Pseudonocardiaceae</taxon>
        <taxon>Saccharopolyspora</taxon>
    </lineage>
</organism>
<comment type="caution">
    <text evidence="2">The sequence shown here is derived from an EMBL/GenBank/DDBJ whole genome shotgun (WGS) entry which is preliminary data.</text>
</comment>
<protein>
    <submittedName>
        <fullName evidence="2">Uncharacterized protein</fullName>
    </submittedName>
</protein>
<gene>
    <name evidence="2" type="ORF">GCM10009533_64980</name>
</gene>
<feature type="region of interest" description="Disordered" evidence="1">
    <location>
        <begin position="1"/>
        <end position="21"/>
    </location>
</feature>
<sequence>MRAAQVVGELAGEPRTRGDGEADFETEVVGQHREDVVQAVQGGEGPNDGEDAALDGNGVPEARATSGDVGLGVVGGAEPAVAYGFSGCGGPAVGAGAAERRASGSEVPRFRGSEVPRFRGNGGS</sequence>
<keyword evidence="3" id="KW-1185">Reference proteome</keyword>
<evidence type="ECO:0000313" key="3">
    <source>
        <dbReference type="Proteomes" id="UP001500729"/>
    </source>
</evidence>
<name>A0ABP3P3D1_SACER</name>
<dbReference type="Proteomes" id="UP001500729">
    <property type="component" value="Unassembled WGS sequence"/>
</dbReference>
<feature type="region of interest" description="Disordered" evidence="1">
    <location>
        <begin position="92"/>
        <end position="124"/>
    </location>
</feature>
<reference evidence="3" key="1">
    <citation type="journal article" date="2019" name="Int. J. Syst. Evol. Microbiol.">
        <title>The Global Catalogue of Microorganisms (GCM) 10K type strain sequencing project: providing services to taxonomists for standard genome sequencing and annotation.</title>
        <authorList>
            <consortium name="The Broad Institute Genomics Platform"/>
            <consortium name="The Broad Institute Genome Sequencing Center for Infectious Disease"/>
            <person name="Wu L."/>
            <person name="Ma J."/>
        </authorList>
    </citation>
    <scope>NUCLEOTIDE SEQUENCE [LARGE SCALE GENOMIC DNA]</scope>
    <source>
        <strain evidence="3">JCM 10303</strain>
    </source>
</reference>
<feature type="compositionally biased region" description="Basic and acidic residues" evidence="1">
    <location>
        <begin position="98"/>
        <end position="117"/>
    </location>
</feature>